<dbReference type="STRING" id="471855.Shel_23310"/>
<dbReference type="Proteomes" id="UP000002026">
    <property type="component" value="Chromosome"/>
</dbReference>
<keyword evidence="5 7" id="KW-0687">Ribonucleoprotein</keyword>
<dbReference type="GO" id="GO:0022625">
    <property type="term" value="C:cytosolic large ribosomal subunit"/>
    <property type="evidence" value="ECO:0007669"/>
    <property type="project" value="TreeGrafter"/>
</dbReference>
<dbReference type="Pfam" id="PF00861">
    <property type="entry name" value="Ribosomal_L18p"/>
    <property type="match status" value="1"/>
</dbReference>
<dbReference type="InterPro" id="IPR057268">
    <property type="entry name" value="Ribosomal_L18"/>
</dbReference>
<comment type="function">
    <text evidence="7">This is one of the proteins that bind and probably mediate the attachment of the 5S RNA into the large ribosomal subunit, where it forms part of the central protuberance.</text>
</comment>
<dbReference type="FunFam" id="3.30.420.100:FF:000001">
    <property type="entry name" value="50S ribosomal protein L18"/>
    <property type="match status" value="1"/>
</dbReference>
<keyword evidence="3 7" id="KW-0694">RNA-binding</keyword>
<dbReference type="GO" id="GO:0006412">
    <property type="term" value="P:translation"/>
    <property type="evidence" value="ECO:0007669"/>
    <property type="project" value="UniProtKB-UniRule"/>
</dbReference>
<accession>C7N1P9</accession>
<organism evidence="9 10">
    <name type="scientific">Slackia heliotrinireducens (strain ATCC 29202 / DSM 20476 / NCTC 11029 / RHS 1)</name>
    <name type="common">Peptococcus heliotrinreducens</name>
    <dbReference type="NCBI Taxonomy" id="471855"/>
    <lineage>
        <taxon>Bacteria</taxon>
        <taxon>Bacillati</taxon>
        <taxon>Actinomycetota</taxon>
        <taxon>Coriobacteriia</taxon>
        <taxon>Eggerthellales</taxon>
        <taxon>Eggerthellaceae</taxon>
        <taxon>Slackia</taxon>
    </lineage>
</organism>
<keyword evidence="2 7" id="KW-0699">rRNA-binding</keyword>
<dbReference type="SUPFAM" id="SSF53137">
    <property type="entry name" value="Translational machinery components"/>
    <property type="match status" value="1"/>
</dbReference>
<evidence type="ECO:0000256" key="1">
    <source>
        <dbReference type="ARBA" id="ARBA00007116"/>
    </source>
</evidence>
<dbReference type="PANTHER" id="PTHR12899:SF3">
    <property type="entry name" value="LARGE RIBOSOMAL SUBUNIT PROTEIN UL18M"/>
    <property type="match status" value="1"/>
</dbReference>
<protein>
    <recommendedName>
        <fullName evidence="6 7">Large ribosomal subunit protein uL18</fullName>
    </recommendedName>
</protein>
<comment type="similarity">
    <text evidence="1 7">Belongs to the universal ribosomal protein uL18 family.</text>
</comment>
<evidence type="ECO:0000256" key="2">
    <source>
        <dbReference type="ARBA" id="ARBA00022730"/>
    </source>
</evidence>
<dbReference type="GO" id="GO:0003735">
    <property type="term" value="F:structural constituent of ribosome"/>
    <property type="evidence" value="ECO:0007669"/>
    <property type="project" value="InterPro"/>
</dbReference>
<proteinExistence type="inferred from homology"/>
<evidence type="ECO:0000313" key="10">
    <source>
        <dbReference type="Proteomes" id="UP000002026"/>
    </source>
</evidence>
<name>C7N1P9_SLAHD</name>
<keyword evidence="4 7" id="KW-0689">Ribosomal protein</keyword>
<evidence type="ECO:0000256" key="8">
    <source>
        <dbReference type="SAM" id="MobiDB-lite"/>
    </source>
</evidence>
<feature type="compositionally biased region" description="Basic residues" evidence="8">
    <location>
        <begin position="1"/>
        <end position="20"/>
    </location>
</feature>
<gene>
    <name evidence="7" type="primary">rplR</name>
    <name evidence="9" type="ordered locus">Shel_23310</name>
</gene>
<evidence type="ECO:0000256" key="4">
    <source>
        <dbReference type="ARBA" id="ARBA00022980"/>
    </source>
</evidence>
<dbReference type="eggNOG" id="COG0256">
    <property type="taxonomic scope" value="Bacteria"/>
</dbReference>
<dbReference type="CDD" id="cd00432">
    <property type="entry name" value="Ribosomal_L18_L5e"/>
    <property type="match status" value="1"/>
</dbReference>
<keyword evidence="10" id="KW-1185">Reference proteome</keyword>
<dbReference type="InterPro" id="IPR005484">
    <property type="entry name" value="Ribosomal_uL18_bac/plant/anim"/>
</dbReference>
<sequence>MQKLQKKQAALARRHRRVRGKVSGTAARPRLCVTRSNSNIYVQFVDDVEGKTLYGESTLGADFKATGKSGATVEGAEALGQIVGKKAIEKGITEIVFDRGGNLYHGRVKALAEGAREAGLKF</sequence>
<comment type="subunit">
    <text evidence="7">Part of the 50S ribosomal subunit; part of the 5S rRNA/L5/L18/L25 subcomplex. Contacts the 5S and 23S rRNAs.</text>
</comment>
<evidence type="ECO:0000313" key="9">
    <source>
        <dbReference type="EMBL" id="ACV23340.1"/>
    </source>
</evidence>
<dbReference type="RefSeq" id="WP_012799440.1">
    <property type="nucleotide sequence ID" value="NC_013165.1"/>
</dbReference>
<evidence type="ECO:0000256" key="5">
    <source>
        <dbReference type="ARBA" id="ARBA00023274"/>
    </source>
</evidence>
<dbReference type="AlphaFoldDB" id="C7N1P9"/>
<dbReference type="PANTHER" id="PTHR12899">
    <property type="entry name" value="39S RIBOSOMAL PROTEIN L18, MITOCHONDRIAL"/>
    <property type="match status" value="1"/>
</dbReference>
<dbReference type="NCBIfam" id="TIGR00060">
    <property type="entry name" value="L18_bact"/>
    <property type="match status" value="1"/>
</dbReference>
<feature type="region of interest" description="Disordered" evidence="8">
    <location>
        <begin position="1"/>
        <end position="24"/>
    </location>
</feature>
<dbReference type="InterPro" id="IPR004389">
    <property type="entry name" value="Ribosomal_uL18_bac-type"/>
</dbReference>
<dbReference type="Gene3D" id="3.30.420.100">
    <property type="match status" value="1"/>
</dbReference>
<dbReference type="HOGENOM" id="CLU_098841_0_1_11"/>
<evidence type="ECO:0000256" key="6">
    <source>
        <dbReference type="ARBA" id="ARBA00035197"/>
    </source>
</evidence>
<evidence type="ECO:0000256" key="3">
    <source>
        <dbReference type="ARBA" id="ARBA00022884"/>
    </source>
</evidence>
<dbReference type="KEGG" id="shi:Shel_23310"/>
<dbReference type="GO" id="GO:0008097">
    <property type="term" value="F:5S rRNA binding"/>
    <property type="evidence" value="ECO:0007669"/>
    <property type="project" value="TreeGrafter"/>
</dbReference>
<dbReference type="HAMAP" id="MF_01337_B">
    <property type="entry name" value="Ribosomal_uL18_B"/>
    <property type="match status" value="1"/>
</dbReference>
<dbReference type="EMBL" id="CP001684">
    <property type="protein sequence ID" value="ACV23340.1"/>
    <property type="molecule type" value="Genomic_DNA"/>
</dbReference>
<reference evidence="9 10" key="1">
    <citation type="journal article" date="2009" name="Stand. Genomic Sci.">
        <title>Complete genome sequence of Slackia heliotrinireducens type strain (RHS 1).</title>
        <authorList>
            <person name="Pukall R."/>
            <person name="Lapidus A."/>
            <person name="Nolan M."/>
            <person name="Copeland A."/>
            <person name="Glavina Del Rio T."/>
            <person name="Lucas S."/>
            <person name="Chen F."/>
            <person name="Tice H."/>
            <person name="Cheng J.F."/>
            <person name="Chertkov O."/>
            <person name="Bruce D."/>
            <person name="Goodwin L."/>
            <person name="Kuske C."/>
            <person name="Brettin T."/>
            <person name="Detter J.C."/>
            <person name="Han C."/>
            <person name="Pitluck S."/>
            <person name="Pati A."/>
            <person name="Mavrommatis K."/>
            <person name="Ivanova N."/>
            <person name="Ovchinnikova G."/>
            <person name="Chen A."/>
            <person name="Palaniappan K."/>
            <person name="Schneider S."/>
            <person name="Rohde M."/>
            <person name="Chain P."/>
            <person name="D'haeseleer P."/>
            <person name="Goker M."/>
            <person name="Bristow J."/>
            <person name="Eisen J.A."/>
            <person name="Markowitz V."/>
            <person name="Kyrpides N.C."/>
            <person name="Klenk H.P."/>
            <person name="Hugenholtz P."/>
        </authorList>
    </citation>
    <scope>NUCLEOTIDE SEQUENCE [LARGE SCALE GENOMIC DNA]</scope>
    <source>
        <strain evidence="10">ATCC 29202 / DSM 20476 / NCTC 11029 / RHS 1</strain>
    </source>
</reference>
<evidence type="ECO:0000256" key="7">
    <source>
        <dbReference type="HAMAP-Rule" id="MF_01337"/>
    </source>
</evidence>